<keyword evidence="2" id="KW-0805">Transcription regulation</keyword>
<dbReference type="GO" id="GO:0003677">
    <property type="term" value="F:DNA binding"/>
    <property type="evidence" value="ECO:0007669"/>
    <property type="project" value="InterPro"/>
</dbReference>
<keyword evidence="8" id="KW-1185">Reference proteome</keyword>
<proteinExistence type="inferred from homology"/>
<evidence type="ECO:0000313" key="7">
    <source>
        <dbReference type="EMBL" id="TDD28060.1"/>
    </source>
</evidence>
<dbReference type="Gene3D" id="1.10.10.10">
    <property type="entry name" value="Winged helix-like DNA-binding domain superfamily/Winged helix DNA-binding domain"/>
    <property type="match status" value="1"/>
</dbReference>
<dbReference type="PANTHER" id="PTHR43133">
    <property type="entry name" value="RNA POLYMERASE ECF-TYPE SIGMA FACTO"/>
    <property type="match status" value="1"/>
</dbReference>
<comment type="similarity">
    <text evidence="1">Belongs to the sigma-70 factor family. ECF subfamily.</text>
</comment>
<dbReference type="AlphaFoldDB" id="A0A4R4XBU5"/>
<evidence type="ECO:0000259" key="6">
    <source>
        <dbReference type="Pfam" id="PF08281"/>
    </source>
</evidence>
<dbReference type="CDD" id="cd06171">
    <property type="entry name" value="Sigma70_r4"/>
    <property type="match status" value="1"/>
</dbReference>
<dbReference type="NCBIfam" id="TIGR02937">
    <property type="entry name" value="sigma70-ECF"/>
    <property type="match status" value="1"/>
</dbReference>
<evidence type="ECO:0000256" key="1">
    <source>
        <dbReference type="ARBA" id="ARBA00010641"/>
    </source>
</evidence>
<dbReference type="InterPro" id="IPR014284">
    <property type="entry name" value="RNA_pol_sigma-70_dom"/>
</dbReference>
<dbReference type="InterPro" id="IPR036388">
    <property type="entry name" value="WH-like_DNA-bd_sf"/>
</dbReference>
<feature type="domain" description="RNA polymerase sigma factor 70 region 4 type 2" evidence="6">
    <location>
        <begin position="127"/>
        <end position="178"/>
    </location>
</feature>
<dbReference type="EMBL" id="SMKR01000026">
    <property type="protein sequence ID" value="TDD28060.1"/>
    <property type="molecule type" value="Genomic_DNA"/>
</dbReference>
<organism evidence="7 8">
    <name type="scientific">Kribbella turkmenica</name>
    <dbReference type="NCBI Taxonomy" id="2530375"/>
    <lineage>
        <taxon>Bacteria</taxon>
        <taxon>Bacillati</taxon>
        <taxon>Actinomycetota</taxon>
        <taxon>Actinomycetes</taxon>
        <taxon>Propionibacteriales</taxon>
        <taxon>Kribbellaceae</taxon>
        <taxon>Kribbella</taxon>
    </lineage>
</organism>
<dbReference type="InterPro" id="IPR013325">
    <property type="entry name" value="RNA_pol_sigma_r2"/>
</dbReference>
<accession>A0A4R4XBU5</accession>
<evidence type="ECO:0000313" key="8">
    <source>
        <dbReference type="Proteomes" id="UP000295172"/>
    </source>
</evidence>
<dbReference type="InterPro" id="IPR013324">
    <property type="entry name" value="RNA_pol_sigma_r3/r4-like"/>
</dbReference>
<reference evidence="7 8" key="1">
    <citation type="submission" date="2019-02" db="EMBL/GenBank/DDBJ databases">
        <title>Draft genome sequences of novel Actinobacteria.</title>
        <authorList>
            <person name="Sahin N."/>
            <person name="Ay H."/>
            <person name="Saygin H."/>
        </authorList>
    </citation>
    <scope>NUCLEOTIDE SEQUENCE [LARGE SCALE GENOMIC DNA]</scope>
    <source>
        <strain evidence="7 8">16K104</strain>
    </source>
</reference>
<protein>
    <submittedName>
        <fullName evidence="7">RNA polymerase sigma factor</fullName>
    </submittedName>
</protein>
<dbReference type="SUPFAM" id="SSF88659">
    <property type="entry name" value="Sigma3 and sigma4 domains of RNA polymerase sigma factors"/>
    <property type="match status" value="1"/>
</dbReference>
<gene>
    <name evidence="7" type="ORF">E1218_08445</name>
</gene>
<comment type="caution">
    <text evidence="7">The sequence shown here is derived from an EMBL/GenBank/DDBJ whole genome shotgun (WGS) entry which is preliminary data.</text>
</comment>
<dbReference type="Pfam" id="PF04542">
    <property type="entry name" value="Sigma70_r2"/>
    <property type="match status" value="1"/>
</dbReference>
<dbReference type="Gene3D" id="1.10.1740.10">
    <property type="match status" value="1"/>
</dbReference>
<dbReference type="InterPro" id="IPR007627">
    <property type="entry name" value="RNA_pol_sigma70_r2"/>
</dbReference>
<name>A0A4R4XBU5_9ACTN</name>
<evidence type="ECO:0000259" key="5">
    <source>
        <dbReference type="Pfam" id="PF04542"/>
    </source>
</evidence>
<dbReference type="GO" id="GO:0006352">
    <property type="term" value="P:DNA-templated transcription initiation"/>
    <property type="evidence" value="ECO:0007669"/>
    <property type="project" value="InterPro"/>
</dbReference>
<dbReference type="Proteomes" id="UP000295172">
    <property type="component" value="Unassembled WGS sequence"/>
</dbReference>
<dbReference type="Pfam" id="PF08281">
    <property type="entry name" value="Sigma70_r4_2"/>
    <property type="match status" value="1"/>
</dbReference>
<sequence>MRCQRMSSDQTVSLEIRFARGEEESLREIHDLYVGRMYAVAYRALSDHGLAADAVQQALLQAWRAATSYDPNRPIEPWLFVITRRAAIDVHRRHRSRVPLVDVDRADLEAVPAGESDSLERAWLVWQIRAAIEKLSESDQAIIKLAYYGNLTHQDISETLDIPIGTVKSRMFRAQRKLMTGLEHLRDEVLEPVHP</sequence>
<evidence type="ECO:0000256" key="3">
    <source>
        <dbReference type="ARBA" id="ARBA00023082"/>
    </source>
</evidence>
<evidence type="ECO:0000256" key="2">
    <source>
        <dbReference type="ARBA" id="ARBA00023015"/>
    </source>
</evidence>
<evidence type="ECO:0000256" key="4">
    <source>
        <dbReference type="ARBA" id="ARBA00023163"/>
    </source>
</evidence>
<dbReference type="OrthoDB" id="3777963at2"/>
<keyword evidence="3" id="KW-0731">Sigma factor</keyword>
<dbReference type="SUPFAM" id="SSF88946">
    <property type="entry name" value="Sigma2 domain of RNA polymerase sigma factors"/>
    <property type="match status" value="1"/>
</dbReference>
<dbReference type="GO" id="GO:0016987">
    <property type="term" value="F:sigma factor activity"/>
    <property type="evidence" value="ECO:0007669"/>
    <property type="project" value="UniProtKB-KW"/>
</dbReference>
<feature type="domain" description="RNA polymerase sigma-70 region 2" evidence="5">
    <location>
        <begin position="33"/>
        <end position="96"/>
    </location>
</feature>
<dbReference type="InterPro" id="IPR013249">
    <property type="entry name" value="RNA_pol_sigma70_r4_t2"/>
</dbReference>
<keyword evidence="4" id="KW-0804">Transcription</keyword>
<dbReference type="PANTHER" id="PTHR43133:SF62">
    <property type="entry name" value="RNA POLYMERASE SIGMA FACTOR SIGZ"/>
    <property type="match status" value="1"/>
</dbReference>
<dbReference type="InterPro" id="IPR039425">
    <property type="entry name" value="RNA_pol_sigma-70-like"/>
</dbReference>